<accession>A0ABR7R8N1</accession>
<dbReference type="PANTHER" id="PTHR42711:SF5">
    <property type="entry name" value="ABC TRANSPORTER ATP-BINDING PROTEIN NATA"/>
    <property type="match status" value="1"/>
</dbReference>
<dbReference type="InterPro" id="IPR050763">
    <property type="entry name" value="ABC_transporter_ATP-binding"/>
</dbReference>
<keyword evidence="3" id="KW-0536">Nodulation</keyword>
<keyword evidence="4" id="KW-0547">Nucleotide-binding</keyword>
<evidence type="ECO:0000313" key="7">
    <source>
        <dbReference type="EMBL" id="MBC9178179.1"/>
    </source>
</evidence>
<dbReference type="GO" id="GO:0005524">
    <property type="term" value="F:ATP binding"/>
    <property type="evidence" value="ECO:0007669"/>
    <property type="project" value="UniProtKB-KW"/>
</dbReference>
<dbReference type="PANTHER" id="PTHR42711">
    <property type="entry name" value="ABC TRANSPORTER ATP-BINDING PROTEIN"/>
    <property type="match status" value="1"/>
</dbReference>
<dbReference type="PROSITE" id="PS00211">
    <property type="entry name" value="ABC_TRANSPORTER_1"/>
    <property type="match status" value="1"/>
</dbReference>
<dbReference type="SMART" id="SM00382">
    <property type="entry name" value="AAA"/>
    <property type="match status" value="1"/>
</dbReference>
<sequence>MPPPARPRPAASSGSELALPALEVSGLSHAYGARRVLHEVSLRVMPGEFTVLLGPNGAGKSTLFALITRLFDARQGSIRIFGNELRRRPDLALAQLGVVFQQPTLDPDLTLRQNLAYSAALHGISRAEARRRSAEELARIGLDQRADDTVRSLSGGQRRRVEIARALLARPRLLVLDEPTVGLDAASRAFLLDHVRGLCRENGLAVLWATHLIDEVDASARILVLHEGRIRASGSVPEALAAGGAATLREAFDHLTRTSPEPAP</sequence>
<gene>
    <name evidence="7" type="ORF">IBL25_14635</name>
</gene>
<comment type="similarity">
    <text evidence="1">Belongs to the ABC transporter superfamily.</text>
</comment>
<name>A0ABR7R8N1_9PROT</name>
<dbReference type="SUPFAM" id="SSF52540">
    <property type="entry name" value="P-loop containing nucleoside triphosphate hydrolases"/>
    <property type="match status" value="1"/>
</dbReference>
<reference evidence="7 8" key="1">
    <citation type="journal article" date="2009" name="Int. J. Syst. Evol. Microbiol.">
        <title>Transfer of Teichococcus ludipueritiae and Muricoccus roseus to the genus Roseomonas, as Roseomonas ludipueritiae comb. nov. and Roseomonas rosea comb. nov., respectively, and emended description of the genus Roseomonas.</title>
        <authorList>
            <person name="Sanchez-Porro C."/>
            <person name="Gallego V."/>
            <person name="Busse H.J."/>
            <person name="Kampfer P."/>
            <person name="Ventosa A."/>
        </authorList>
    </citation>
    <scope>NUCLEOTIDE SEQUENCE [LARGE SCALE GENOMIC DNA]</scope>
    <source>
        <strain evidence="7 8">DSM 14915</strain>
    </source>
</reference>
<evidence type="ECO:0000256" key="5">
    <source>
        <dbReference type="ARBA" id="ARBA00022840"/>
    </source>
</evidence>
<comment type="caution">
    <text evidence="7">The sequence shown here is derived from an EMBL/GenBank/DDBJ whole genome shotgun (WGS) entry which is preliminary data.</text>
</comment>
<evidence type="ECO:0000256" key="4">
    <source>
        <dbReference type="ARBA" id="ARBA00022741"/>
    </source>
</evidence>
<feature type="domain" description="ABC transporter" evidence="6">
    <location>
        <begin position="22"/>
        <end position="252"/>
    </location>
</feature>
<evidence type="ECO:0000256" key="1">
    <source>
        <dbReference type="ARBA" id="ARBA00005417"/>
    </source>
</evidence>
<dbReference type="InterPro" id="IPR003439">
    <property type="entry name" value="ABC_transporter-like_ATP-bd"/>
</dbReference>
<proteinExistence type="inferred from homology"/>
<keyword evidence="5 7" id="KW-0067">ATP-binding</keyword>
<dbReference type="InterPro" id="IPR027417">
    <property type="entry name" value="P-loop_NTPase"/>
</dbReference>
<keyword evidence="2" id="KW-0813">Transport</keyword>
<dbReference type="InterPro" id="IPR022467">
    <property type="entry name" value="ABC_transprt_ATP-bd_su_PQQ"/>
</dbReference>
<dbReference type="NCBIfam" id="TIGR03864">
    <property type="entry name" value="PQQ_ABC_ATP"/>
    <property type="match status" value="1"/>
</dbReference>
<evidence type="ECO:0000259" key="6">
    <source>
        <dbReference type="PROSITE" id="PS50893"/>
    </source>
</evidence>
<dbReference type="EMBL" id="JACTUZ010000065">
    <property type="protein sequence ID" value="MBC9178179.1"/>
    <property type="molecule type" value="Genomic_DNA"/>
</dbReference>
<evidence type="ECO:0000256" key="2">
    <source>
        <dbReference type="ARBA" id="ARBA00022448"/>
    </source>
</evidence>
<organism evidence="7 8">
    <name type="scientific">Pseudoroseomonas ludipueritiae</name>
    <dbReference type="NCBI Taxonomy" id="198093"/>
    <lineage>
        <taxon>Bacteria</taxon>
        <taxon>Pseudomonadati</taxon>
        <taxon>Pseudomonadota</taxon>
        <taxon>Alphaproteobacteria</taxon>
        <taxon>Acetobacterales</taxon>
        <taxon>Acetobacteraceae</taxon>
        <taxon>Pseudoroseomonas</taxon>
    </lineage>
</organism>
<dbReference type="Pfam" id="PF00005">
    <property type="entry name" value="ABC_tran"/>
    <property type="match status" value="1"/>
</dbReference>
<dbReference type="Gene3D" id="3.40.50.300">
    <property type="entry name" value="P-loop containing nucleotide triphosphate hydrolases"/>
    <property type="match status" value="1"/>
</dbReference>
<evidence type="ECO:0000256" key="3">
    <source>
        <dbReference type="ARBA" id="ARBA00022458"/>
    </source>
</evidence>
<dbReference type="PROSITE" id="PS50893">
    <property type="entry name" value="ABC_TRANSPORTER_2"/>
    <property type="match status" value="1"/>
</dbReference>
<dbReference type="InterPro" id="IPR003593">
    <property type="entry name" value="AAA+_ATPase"/>
</dbReference>
<evidence type="ECO:0000313" key="8">
    <source>
        <dbReference type="Proteomes" id="UP000603940"/>
    </source>
</evidence>
<keyword evidence="8" id="KW-1185">Reference proteome</keyword>
<dbReference type="InterPro" id="IPR017871">
    <property type="entry name" value="ABC_transporter-like_CS"/>
</dbReference>
<protein>
    <submittedName>
        <fullName evidence="7">ATP-binding cassette domain-containing protein</fullName>
    </submittedName>
</protein>
<dbReference type="Proteomes" id="UP000603940">
    <property type="component" value="Unassembled WGS sequence"/>
</dbReference>